<dbReference type="PANTHER" id="PTHR12011">
    <property type="entry name" value="ADHESION G-PROTEIN COUPLED RECEPTOR"/>
    <property type="match status" value="1"/>
</dbReference>
<evidence type="ECO:0000313" key="8">
    <source>
        <dbReference type="EMBL" id="KAK2560146.1"/>
    </source>
</evidence>
<dbReference type="InterPro" id="IPR000832">
    <property type="entry name" value="GPCR_2_secretin-like"/>
</dbReference>
<dbReference type="Pfam" id="PF00002">
    <property type="entry name" value="7tm_2"/>
    <property type="match status" value="1"/>
</dbReference>
<dbReference type="Proteomes" id="UP001249851">
    <property type="component" value="Unassembled WGS sequence"/>
</dbReference>
<evidence type="ECO:0000259" key="7">
    <source>
        <dbReference type="PROSITE" id="PS50221"/>
    </source>
</evidence>
<reference evidence="8" key="2">
    <citation type="journal article" date="2023" name="Science">
        <title>Genomic signatures of disease resistance in endangered staghorn corals.</title>
        <authorList>
            <person name="Vollmer S.V."/>
            <person name="Selwyn J.D."/>
            <person name="Despard B.A."/>
            <person name="Roesel C.L."/>
        </authorList>
    </citation>
    <scope>NUCLEOTIDE SEQUENCE</scope>
    <source>
        <strain evidence="8">K2</strain>
    </source>
</reference>
<comment type="subcellular location">
    <subcellularLocation>
        <location evidence="1">Membrane</location>
        <topology evidence="1">Multi-pass membrane protein</topology>
    </subcellularLocation>
</comment>
<dbReference type="Gene3D" id="2.60.220.50">
    <property type="match status" value="1"/>
</dbReference>
<gene>
    <name evidence="8" type="ORF">P5673_017118</name>
</gene>
<evidence type="ECO:0000313" key="9">
    <source>
        <dbReference type="Proteomes" id="UP001249851"/>
    </source>
</evidence>
<name>A0AAD9V3S0_ACRCE</name>
<reference evidence="8" key="1">
    <citation type="journal article" date="2023" name="G3 (Bethesda)">
        <title>Whole genome assembly and annotation of the endangered Caribbean coral Acropora cervicornis.</title>
        <authorList>
            <person name="Selwyn J.D."/>
            <person name="Vollmer S.V."/>
        </authorList>
    </citation>
    <scope>NUCLEOTIDE SEQUENCE</scope>
    <source>
        <strain evidence="8">K2</strain>
    </source>
</reference>
<evidence type="ECO:0000256" key="1">
    <source>
        <dbReference type="ARBA" id="ARBA00004141"/>
    </source>
</evidence>
<feature type="transmembrane region" description="Helical" evidence="6">
    <location>
        <begin position="293"/>
        <end position="318"/>
    </location>
</feature>
<feature type="transmembrane region" description="Helical" evidence="6">
    <location>
        <begin position="358"/>
        <end position="380"/>
    </location>
</feature>
<dbReference type="EMBL" id="JARQWQ010000037">
    <property type="protein sequence ID" value="KAK2560146.1"/>
    <property type="molecule type" value="Genomic_DNA"/>
</dbReference>
<feature type="domain" description="GAIN-B" evidence="7">
    <location>
        <begin position="85"/>
        <end position="247"/>
    </location>
</feature>
<feature type="transmembrane region" description="Helical" evidence="6">
    <location>
        <begin position="387"/>
        <end position="406"/>
    </location>
</feature>
<dbReference type="PROSITE" id="PS50221">
    <property type="entry name" value="GAIN_B"/>
    <property type="match status" value="1"/>
</dbReference>
<evidence type="ECO:0000256" key="5">
    <source>
        <dbReference type="ARBA" id="ARBA00023157"/>
    </source>
</evidence>
<evidence type="ECO:0000256" key="2">
    <source>
        <dbReference type="ARBA" id="ARBA00022692"/>
    </source>
</evidence>
<sequence>MDALNVSESSSLKRAVNISSSLLKDIHKVQAGEIRTNMLVHLDKLEKVAFNYAKLHVRSEMNSSAREISFVSEELVLRIPALYNKSVFFPSRMNASVSSGKFWKQEDDFIKLPHSLFTTQERFAVCMLHNDARRLIPKKANILIKRQNTTLVSRIISCTLTPKVHDVFSNPVAIKFQRTCRSDTALRVLEFFDKTVDASIVCLDSSRFHGAWSQDGCTLAEDQKDAIMCRCNHLTNFAVLMEVGETKISASDKNALGIVTYIGTSLSLFGEIITMLVYIFVCNVKSIQSHIRLNMLLCIAVAITINYFYLVAFAWMVMEGVMLYLKVVKVFNVTTNKKYFYGFAWDHMYHCCHIEFKLLLVFVLFWVCVGFCWSCACCMLGEQSLKACAVLSPLLGFAWMFGILTVTRAGLVFQYMVSSFSFFTSFSAKKLEPHWKQ</sequence>
<evidence type="ECO:0000256" key="3">
    <source>
        <dbReference type="ARBA" id="ARBA00022989"/>
    </source>
</evidence>
<dbReference type="PANTHER" id="PTHR12011:SF347">
    <property type="entry name" value="FI21270P1-RELATED"/>
    <property type="match status" value="1"/>
</dbReference>
<accession>A0AAD9V3S0</accession>
<keyword evidence="4 6" id="KW-0472">Membrane</keyword>
<keyword evidence="2 6" id="KW-0812">Transmembrane</keyword>
<keyword evidence="9" id="KW-1185">Reference proteome</keyword>
<keyword evidence="3 6" id="KW-1133">Transmembrane helix</keyword>
<comment type="caution">
    <text evidence="8">The sequence shown here is derived from an EMBL/GenBank/DDBJ whole genome shotgun (WGS) entry which is preliminary data.</text>
</comment>
<dbReference type="InterPro" id="IPR046338">
    <property type="entry name" value="GAIN_dom_sf"/>
</dbReference>
<dbReference type="InterPro" id="IPR000203">
    <property type="entry name" value="GPS"/>
</dbReference>
<evidence type="ECO:0000256" key="4">
    <source>
        <dbReference type="ARBA" id="ARBA00023136"/>
    </source>
</evidence>
<dbReference type="InterPro" id="IPR057244">
    <property type="entry name" value="GAIN_B"/>
</dbReference>
<protein>
    <submittedName>
        <fullName evidence="8">Adhesion G-protein coupled receptor D1</fullName>
    </submittedName>
</protein>
<dbReference type="GO" id="GO:0005886">
    <property type="term" value="C:plasma membrane"/>
    <property type="evidence" value="ECO:0007669"/>
    <property type="project" value="TreeGrafter"/>
</dbReference>
<dbReference type="GO" id="GO:0004930">
    <property type="term" value="F:G protein-coupled receptor activity"/>
    <property type="evidence" value="ECO:0007669"/>
    <property type="project" value="InterPro"/>
</dbReference>
<feature type="transmembrane region" description="Helical" evidence="6">
    <location>
        <begin position="258"/>
        <end position="281"/>
    </location>
</feature>
<dbReference type="SMART" id="SM00303">
    <property type="entry name" value="GPS"/>
    <property type="match status" value="1"/>
</dbReference>
<proteinExistence type="predicted"/>
<dbReference type="AlphaFoldDB" id="A0AAD9V3S0"/>
<keyword evidence="8" id="KW-0675">Receptor</keyword>
<organism evidence="8 9">
    <name type="scientific">Acropora cervicornis</name>
    <name type="common">Staghorn coral</name>
    <dbReference type="NCBI Taxonomy" id="6130"/>
    <lineage>
        <taxon>Eukaryota</taxon>
        <taxon>Metazoa</taxon>
        <taxon>Cnidaria</taxon>
        <taxon>Anthozoa</taxon>
        <taxon>Hexacorallia</taxon>
        <taxon>Scleractinia</taxon>
        <taxon>Astrocoeniina</taxon>
        <taxon>Acroporidae</taxon>
        <taxon>Acropora</taxon>
    </lineage>
</organism>
<evidence type="ECO:0000256" key="6">
    <source>
        <dbReference type="SAM" id="Phobius"/>
    </source>
</evidence>
<dbReference type="Gene3D" id="1.20.1070.10">
    <property type="entry name" value="Rhodopsin 7-helix transmembrane proteins"/>
    <property type="match status" value="1"/>
</dbReference>
<keyword evidence="5" id="KW-1015">Disulfide bond</keyword>
<dbReference type="Pfam" id="PF01825">
    <property type="entry name" value="GPS"/>
    <property type="match status" value="1"/>
</dbReference>